<keyword evidence="1" id="KW-1133">Transmembrane helix</keyword>
<protein>
    <submittedName>
        <fullName evidence="2">Uncharacterized protein</fullName>
    </submittedName>
</protein>
<dbReference type="Proteomes" id="UP000057910">
    <property type="component" value="Unassembled WGS sequence"/>
</dbReference>
<gene>
    <name evidence="2" type="ORF">WJ68_14075</name>
</gene>
<accession>A0ABD4E1E7</accession>
<reference evidence="2 3" key="1">
    <citation type="submission" date="2015-11" db="EMBL/GenBank/DDBJ databases">
        <title>Expanding the genomic diversity of Burkholderia species for the development of highly accurate diagnostics.</title>
        <authorList>
            <person name="Sahl J."/>
            <person name="Keim P."/>
            <person name="Wagner D."/>
        </authorList>
    </citation>
    <scope>NUCLEOTIDE SEQUENCE [LARGE SCALE GENOMIC DNA]</scope>
    <source>
        <strain evidence="2 3">MSMB1585WGS</strain>
    </source>
</reference>
<comment type="caution">
    <text evidence="2">The sequence shown here is derived from an EMBL/GenBank/DDBJ whole genome shotgun (WGS) entry which is preliminary data.</text>
</comment>
<evidence type="ECO:0000313" key="3">
    <source>
        <dbReference type="Proteomes" id="UP000057910"/>
    </source>
</evidence>
<proteinExistence type="predicted"/>
<keyword evidence="1" id="KW-0812">Transmembrane</keyword>
<dbReference type="RefSeq" id="WP_060039938.1">
    <property type="nucleotide sequence ID" value="NZ_LPAD01000061.1"/>
</dbReference>
<name>A0ABD4E1E7_9BURK</name>
<feature type="transmembrane region" description="Helical" evidence="1">
    <location>
        <begin position="43"/>
        <end position="68"/>
    </location>
</feature>
<organism evidence="2 3">
    <name type="scientific">Burkholderia ubonensis</name>
    <dbReference type="NCBI Taxonomy" id="101571"/>
    <lineage>
        <taxon>Bacteria</taxon>
        <taxon>Pseudomonadati</taxon>
        <taxon>Pseudomonadota</taxon>
        <taxon>Betaproteobacteria</taxon>
        <taxon>Burkholderiales</taxon>
        <taxon>Burkholderiaceae</taxon>
        <taxon>Burkholderia</taxon>
        <taxon>Burkholderia cepacia complex</taxon>
    </lineage>
</organism>
<feature type="transmembrane region" description="Helical" evidence="1">
    <location>
        <begin position="74"/>
        <end position="92"/>
    </location>
</feature>
<evidence type="ECO:0000313" key="2">
    <source>
        <dbReference type="EMBL" id="KVN85540.1"/>
    </source>
</evidence>
<sequence length="159" mass="17684">MKRDPLPGRDSSIPPIPPVSPDEAARLALRNARLRAAIRLRGLAKLALVTIAVAHLLTLAFEFALISAGFAPEAATLLLFRFMSCALVSYWLQADAQRAYRHAREQGFVAFGGPDEEPVRITPRCPKRWLVLLNLQLDPHWIEKSRSASGARRVMHALK</sequence>
<dbReference type="EMBL" id="LPAD01000061">
    <property type="protein sequence ID" value="KVN85540.1"/>
    <property type="molecule type" value="Genomic_DNA"/>
</dbReference>
<keyword evidence="1" id="KW-0472">Membrane</keyword>
<evidence type="ECO:0000256" key="1">
    <source>
        <dbReference type="SAM" id="Phobius"/>
    </source>
</evidence>
<dbReference type="AlphaFoldDB" id="A0ABD4E1E7"/>